<keyword evidence="2" id="KW-0472">Membrane</keyword>
<evidence type="ECO:0000313" key="4">
    <source>
        <dbReference type="Proteomes" id="UP001347796"/>
    </source>
</evidence>
<dbReference type="Gene3D" id="1.20.5.190">
    <property type="match status" value="1"/>
</dbReference>
<gene>
    <name evidence="3" type="ORF">SNE40_002831</name>
</gene>
<organism evidence="3 4">
    <name type="scientific">Patella caerulea</name>
    <name type="common">Rayed Mediterranean limpet</name>
    <dbReference type="NCBI Taxonomy" id="87958"/>
    <lineage>
        <taxon>Eukaryota</taxon>
        <taxon>Metazoa</taxon>
        <taxon>Spiralia</taxon>
        <taxon>Lophotrochozoa</taxon>
        <taxon>Mollusca</taxon>
        <taxon>Gastropoda</taxon>
        <taxon>Patellogastropoda</taxon>
        <taxon>Patelloidea</taxon>
        <taxon>Patellidae</taxon>
        <taxon>Patella</taxon>
    </lineage>
</organism>
<comment type="caution">
    <text evidence="3">The sequence shown here is derived from an EMBL/GenBank/DDBJ whole genome shotgun (WGS) entry which is preliminary data.</text>
</comment>
<accession>A0AAN8KD20</accession>
<protein>
    <submittedName>
        <fullName evidence="3">Uncharacterized protein</fullName>
    </submittedName>
</protein>
<sequence>MEVDLAAWRMIIGMYHHKTVTRKINTIFVRVQSVTISIIMVLPLLMILCGDVESNPGPTNTRQGTLSKTGEVVYPEKENVGHDLMAMFQSLKSDIAELKNQVNELNIKEEVIEIKKDVKELKTENEKLNKRMDNFENRARQNNLIFYGLEECGDLKTKEDSDKLIREVLKGEVKIERADDKSEVKFERIYRIGRKKSSQSRPRPLLVMFTR</sequence>
<dbReference type="Gene3D" id="3.30.70.1820">
    <property type="entry name" value="L1 transposable element, RRM domain"/>
    <property type="match status" value="1"/>
</dbReference>
<evidence type="ECO:0000313" key="3">
    <source>
        <dbReference type="EMBL" id="KAK6191084.1"/>
    </source>
</evidence>
<evidence type="ECO:0000256" key="2">
    <source>
        <dbReference type="SAM" id="Phobius"/>
    </source>
</evidence>
<proteinExistence type="predicted"/>
<feature type="coiled-coil region" evidence="1">
    <location>
        <begin position="88"/>
        <end position="145"/>
    </location>
</feature>
<dbReference type="Proteomes" id="UP001347796">
    <property type="component" value="Unassembled WGS sequence"/>
</dbReference>
<keyword evidence="1" id="KW-0175">Coiled coil</keyword>
<keyword evidence="2" id="KW-1133">Transmembrane helix</keyword>
<reference evidence="3 4" key="1">
    <citation type="submission" date="2024-01" db="EMBL/GenBank/DDBJ databases">
        <title>The genome of the rayed Mediterranean limpet Patella caerulea (Linnaeus, 1758).</title>
        <authorList>
            <person name="Anh-Thu Weber A."/>
            <person name="Halstead-Nussloch G."/>
        </authorList>
    </citation>
    <scope>NUCLEOTIDE SEQUENCE [LARGE SCALE GENOMIC DNA]</scope>
    <source>
        <strain evidence="3">AATW-2023a</strain>
        <tissue evidence="3">Whole specimen</tissue>
    </source>
</reference>
<evidence type="ECO:0000256" key="1">
    <source>
        <dbReference type="SAM" id="Coils"/>
    </source>
</evidence>
<keyword evidence="2" id="KW-0812">Transmembrane</keyword>
<name>A0AAN8KD20_PATCE</name>
<dbReference type="EMBL" id="JAZGQO010000002">
    <property type="protein sequence ID" value="KAK6191084.1"/>
    <property type="molecule type" value="Genomic_DNA"/>
</dbReference>
<keyword evidence="4" id="KW-1185">Reference proteome</keyword>
<dbReference type="SUPFAM" id="SSF58042">
    <property type="entry name" value="Outer membrane lipoprotein"/>
    <property type="match status" value="1"/>
</dbReference>
<dbReference type="AlphaFoldDB" id="A0AAN8KD20"/>
<feature type="transmembrane region" description="Helical" evidence="2">
    <location>
        <begin position="27"/>
        <end position="48"/>
    </location>
</feature>